<evidence type="ECO:0000259" key="11">
    <source>
        <dbReference type="Pfam" id="PF01134"/>
    </source>
</evidence>
<comment type="catalytic activity">
    <reaction evidence="10">
        <text>uridine(54) in tRNA + (6R)-5,10-methylene-5,6,7,8-tetrahydrofolate + NADH + H(+) = 5-methyluridine(54) in tRNA + (6S)-5,6,7,8-tetrahydrofolate + NAD(+)</text>
        <dbReference type="Rhea" id="RHEA:16873"/>
        <dbReference type="Rhea" id="RHEA-COMP:10167"/>
        <dbReference type="Rhea" id="RHEA-COMP:10193"/>
        <dbReference type="ChEBI" id="CHEBI:15378"/>
        <dbReference type="ChEBI" id="CHEBI:15636"/>
        <dbReference type="ChEBI" id="CHEBI:57453"/>
        <dbReference type="ChEBI" id="CHEBI:57540"/>
        <dbReference type="ChEBI" id="CHEBI:57945"/>
        <dbReference type="ChEBI" id="CHEBI:65315"/>
        <dbReference type="ChEBI" id="CHEBI:74447"/>
        <dbReference type="EC" id="2.1.1.74"/>
    </reaction>
</comment>
<keyword evidence="7 10" id="KW-0274">FAD</keyword>
<dbReference type="InterPro" id="IPR036188">
    <property type="entry name" value="FAD/NAD-bd_sf"/>
</dbReference>
<dbReference type="GO" id="GO:0002098">
    <property type="term" value="P:tRNA wobble uridine modification"/>
    <property type="evidence" value="ECO:0007669"/>
    <property type="project" value="TreeGrafter"/>
</dbReference>
<dbReference type="Proteomes" id="UP000297668">
    <property type="component" value="Unassembled WGS sequence"/>
</dbReference>
<dbReference type="EC" id="2.1.1.74" evidence="10"/>
<accession>A0A4Y9FD58</accession>
<gene>
    <name evidence="10" type="primary">trmFO</name>
    <name evidence="12" type="ORF">E0687_03625</name>
</gene>
<dbReference type="GO" id="GO:0047151">
    <property type="term" value="F:tRNA (uracil(54)-C5)-methyltransferase activity, 5,10-methylenetetrahydrofolate-dependent"/>
    <property type="evidence" value="ECO:0007669"/>
    <property type="project" value="UniProtKB-UniRule"/>
</dbReference>
<keyword evidence="5 10" id="KW-0808">Transferase</keyword>
<keyword evidence="4 10" id="KW-0285">Flavoprotein</keyword>
<dbReference type="InterPro" id="IPR002218">
    <property type="entry name" value="MnmG-rel"/>
</dbReference>
<evidence type="ECO:0000256" key="2">
    <source>
        <dbReference type="ARBA" id="ARBA00022490"/>
    </source>
</evidence>
<evidence type="ECO:0000256" key="3">
    <source>
        <dbReference type="ARBA" id="ARBA00022603"/>
    </source>
</evidence>
<comment type="cofactor">
    <cofactor evidence="1 10">
        <name>FAD</name>
        <dbReference type="ChEBI" id="CHEBI:57692"/>
    </cofactor>
</comment>
<evidence type="ECO:0000256" key="6">
    <source>
        <dbReference type="ARBA" id="ARBA00022694"/>
    </source>
</evidence>
<dbReference type="GO" id="GO:0005829">
    <property type="term" value="C:cytosol"/>
    <property type="evidence" value="ECO:0007669"/>
    <property type="project" value="TreeGrafter"/>
</dbReference>
<organism evidence="12 13">
    <name type="scientific">Thermus tengchongensis</name>
    <dbReference type="NCBI Taxonomy" id="1214928"/>
    <lineage>
        <taxon>Bacteria</taxon>
        <taxon>Thermotogati</taxon>
        <taxon>Deinococcota</taxon>
        <taxon>Deinococci</taxon>
        <taxon>Thermales</taxon>
        <taxon>Thermaceae</taxon>
        <taxon>Thermus</taxon>
    </lineage>
</organism>
<dbReference type="SUPFAM" id="SSF51905">
    <property type="entry name" value="FAD/NAD(P)-binding domain"/>
    <property type="match status" value="1"/>
</dbReference>
<dbReference type="InterPro" id="IPR004417">
    <property type="entry name" value="TrmFO"/>
</dbReference>
<dbReference type="RefSeq" id="WP_135259767.1">
    <property type="nucleotide sequence ID" value="NZ_SJZF01000004.1"/>
</dbReference>
<dbReference type="InterPro" id="IPR040131">
    <property type="entry name" value="MnmG_N"/>
</dbReference>
<dbReference type="HAMAP" id="MF_01037">
    <property type="entry name" value="TrmFO"/>
    <property type="match status" value="1"/>
</dbReference>
<dbReference type="NCBIfam" id="NF003739">
    <property type="entry name" value="PRK05335.1"/>
    <property type="match status" value="1"/>
</dbReference>
<comment type="catalytic activity">
    <reaction evidence="10">
        <text>uridine(54) in tRNA + (6R)-5,10-methylene-5,6,7,8-tetrahydrofolate + NADPH + H(+) = 5-methyluridine(54) in tRNA + (6S)-5,6,7,8-tetrahydrofolate + NADP(+)</text>
        <dbReference type="Rhea" id="RHEA:62372"/>
        <dbReference type="Rhea" id="RHEA-COMP:10167"/>
        <dbReference type="Rhea" id="RHEA-COMP:10193"/>
        <dbReference type="ChEBI" id="CHEBI:15378"/>
        <dbReference type="ChEBI" id="CHEBI:15636"/>
        <dbReference type="ChEBI" id="CHEBI:57453"/>
        <dbReference type="ChEBI" id="CHEBI:57783"/>
        <dbReference type="ChEBI" id="CHEBI:58349"/>
        <dbReference type="ChEBI" id="CHEBI:65315"/>
        <dbReference type="ChEBI" id="CHEBI:74447"/>
        <dbReference type="EC" id="2.1.1.74"/>
    </reaction>
</comment>
<sequence>MERVTVVGGGLAGSEAAWTLARLGVPVRLYEMRPKKMTPAHSTGGLAEIVCSNSLGGEGPTNAKGLLQAEMRRAGSLIMEAAFRARVPAGGALAVDREEFSQYITERLVQHPLVEVVREEVVEIPKGITILATGPLTSDALAEAIRGRFGDHFLAYYDAASPIVLYESIDLSKCFRAGRYAQEADYLNCPLTEEEYRRFYEALLEAERHTPHAWENLQYFEACVPVEELARRGYQTLLFGPMKPVGLKDPRTGKEPFAVVQLRQEDKEGRMWSLVGFQTGLKWPEQKRLIQMIPGLENAEIVRYGVMHRNTYLNAPRLLEATLEFKGQGGLFAAGVLAGVEGYLESAATGFLAGLNAARRARGLPPVVPPEESLLGGLVRFLATANPENFQPMNANWGLVPPVEGRMGKREKREAMYRRGLLAFARWLQALEPSLPGARPLAPEPQGA</sequence>
<protein>
    <recommendedName>
        <fullName evidence="10">Methylenetetrahydrofolate--tRNA-(uracil-5-)-methyltransferase TrmFO</fullName>
        <ecNumber evidence="10">2.1.1.74</ecNumber>
    </recommendedName>
    <alternativeName>
        <fullName evidence="10">Folate-dependent tRNA (uracil-5-)-methyltransferase</fullName>
    </alternativeName>
    <alternativeName>
        <fullName evidence="10">Folate-dependent tRNA(M-5-U54)-methyltransferase</fullName>
    </alternativeName>
</protein>
<evidence type="ECO:0000256" key="9">
    <source>
        <dbReference type="ARBA" id="ARBA00023027"/>
    </source>
</evidence>
<dbReference type="GO" id="GO:0050660">
    <property type="term" value="F:flavin adenine dinucleotide binding"/>
    <property type="evidence" value="ECO:0007669"/>
    <property type="project" value="UniProtKB-UniRule"/>
</dbReference>
<dbReference type="Gene3D" id="3.50.50.60">
    <property type="entry name" value="FAD/NAD(P)-binding domain"/>
    <property type="match status" value="2"/>
</dbReference>
<evidence type="ECO:0000256" key="1">
    <source>
        <dbReference type="ARBA" id="ARBA00001974"/>
    </source>
</evidence>
<reference evidence="12 13" key="1">
    <citation type="submission" date="2019-03" db="EMBL/GenBank/DDBJ databases">
        <title>Thermus tengchongensis species for the arsenic transformation mechanism.</title>
        <authorList>
            <person name="Yuan G.C."/>
        </authorList>
    </citation>
    <scope>NUCLEOTIDE SEQUENCE [LARGE SCALE GENOMIC DNA]</scope>
    <source>
        <strain evidence="12 13">15W</strain>
    </source>
</reference>
<dbReference type="PANTHER" id="PTHR11806">
    <property type="entry name" value="GLUCOSE INHIBITED DIVISION PROTEIN A"/>
    <property type="match status" value="1"/>
</dbReference>
<evidence type="ECO:0000256" key="10">
    <source>
        <dbReference type="HAMAP-Rule" id="MF_01037"/>
    </source>
</evidence>
<feature type="domain" description="MnmG N-terminal" evidence="11">
    <location>
        <begin position="4"/>
        <end position="363"/>
    </location>
</feature>
<keyword evidence="3 10" id="KW-0489">Methyltransferase</keyword>
<dbReference type="EMBL" id="SJZF01000004">
    <property type="protein sequence ID" value="TFU27144.1"/>
    <property type="molecule type" value="Genomic_DNA"/>
</dbReference>
<comment type="subcellular location">
    <subcellularLocation>
        <location evidence="10">Cytoplasm</location>
    </subcellularLocation>
</comment>
<dbReference type="GO" id="GO:0030488">
    <property type="term" value="P:tRNA methylation"/>
    <property type="evidence" value="ECO:0007669"/>
    <property type="project" value="TreeGrafter"/>
</dbReference>
<dbReference type="AlphaFoldDB" id="A0A4Y9FD58"/>
<keyword evidence="8 10" id="KW-0521">NADP</keyword>
<dbReference type="PANTHER" id="PTHR11806:SF2">
    <property type="entry name" value="METHYLENETETRAHYDROFOLATE--TRNA-(URACIL-5-)-METHYLTRANSFERASE TRMFO"/>
    <property type="match status" value="1"/>
</dbReference>
<name>A0A4Y9FD58_9DEIN</name>
<evidence type="ECO:0000313" key="13">
    <source>
        <dbReference type="Proteomes" id="UP000297668"/>
    </source>
</evidence>
<evidence type="ECO:0000313" key="12">
    <source>
        <dbReference type="EMBL" id="TFU27144.1"/>
    </source>
</evidence>
<dbReference type="Pfam" id="PF01134">
    <property type="entry name" value="GIDA"/>
    <property type="match status" value="1"/>
</dbReference>
<evidence type="ECO:0000256" key="5">
    <source>
        <dbReference type="ARBA" id="ARBA00022679"/>
    </source>
</evidence>
<keyword evidence="6 10" id="KW-0819">tRNA processing</keyword>
<evidence type="ECO:0000256" key="4">
    <source>
        <dbReference type="ARBA" id="ARBA00022630"/>
    </source>
</evidence>
<proteinExistence type="inferred from homology"/>
<evidence type="ECO:0000256" key="8">
    <source>
        <dbReference type="ARBA" id="ARBA00022857"/>
    </source>
</evidence>
<comment type="caution">
    <text evidence="12">The sequence shown here is derived from an EMBL/GenBank/DDBJ whole genome shotgun (WGS) entry which is preliminary data.</text>
</comment>
<keyword evidence="9 10" id="KW-0520">NAD</keyword>
<feature type="binding site" evidence="10">
    <location>
        <begin position="8"/>
        <end position="13"/>
    </location>
    <ligand>
        <name>FAD</name>
        <dbReference type="ChEBI" id="CHEBI:57692"/>
    </ligand>
</feature>
<comment type="function">
    <text evidence="10">Catalyzes the folate-dependent formation of 5-methyl-uridine at position 54 (M-5-U54) in all tRNAs.</text>
</comment>
<comment type="similarity">
    <text evidence="10">Belongs to the MnmG family. TrmFO subfamily.</text>
</comment>
<dbReference type="InterPro" id="IPR020595">
    <property type="entry name" value="MnmG-rel_CS"/>
</dbReference>
<dbReference type="NCBIfam" id="TIGR00137">
    <property type="entry name" value="gid_trmFO"/>
    <property type="match status" value="1"/>
</dbReference>
<keyword evidence="2 10" id="KW-0963">Cytoplasm</keyword>
<dbReference type="PROSITE" id="PS01281">
    <property type="entry name" value="GIDA_2"/>
    <property type="match status" value="1"/>
</dbReference>
<evidence type="ECO:0000256" key="7">
    <source>
        <dbReference type="ARBA" id="ARBA00022827"/>
    </source>
</evidence>